<proteinExistence type="predicted"/>
<reference evidence="2" key="1">
    <citation type="submission" date="2016-11" db="EMBL/GenBank/DDBJ databases">
        <title>Mesorhizobium oceanicum sp. nov., isolated from deep seawater in South China Sea.</title>
        <authorList>
            <person name="Fu G.-Y."/>
        </authorList>
    </citation>
    <scope>NUCLEOTIDE SEQUENCE [LARGE SCALE GENOMIC DNA]</scope>
    <source>
        <strain evidence="2">B7</strain>
    </source>
</reference>
<sequence length="63" mass="7251">MVTEFARPSAQIYHFPVSAEARRKARERRFDLRQPLAEASAAAVVDGSWYHEEAMREESGTKR</sequence>
<dbReference type="AlphaFoldDB" id="A0A1L3SSC7"/>
<dbReference type="Pfam" id="PF10931">
    <property type="entry name" value="DUF2735"/>
    <property type="match status" value="1"/>
</dbReference>
<dbReference type="EMBL" id="CP018171">
    <property type="protein sequence ID" value="APH72212.1"/>
    <property type="molecule type" value="Genomic_DNA"/>
</dbReference>
<dbReference type="RefSeq" id="WP_072604871.1">
    <property type="nucleotide sequence ID" value="NZ_CP018171.1"/>
</dbReference>
<dbReference type="Proteomes" id="UP000182840">
    <property type="component" value="Chromosome"/>
</dbReference>
<dbReference type="KEGG" id="meso:BSQ44_13180"/>
<protein>
    <recommendedName>
        <fullName evidence="3">DUF2735 domain-containing protein</fullName>
    </recommendedName>
</protein>
<evidence type="ECO:0008006" key="3">
    <source>
        <dbReference type="Google" id="ProtNLM"/>
    </source>
</evidence>
<keyword evidence="2" id="KW-1185">Reference proteome</keyword>
<evidence type="ECO:0000313" key="1">
    <source>
        <dbReference type="EMBL" id="APH72212.1"/>
    </source>
</evidence>
<dbReference type="InterPro" id="IPR021232">
    <property type="entry name" value="DUF2735"/>
</dbReference>
<name>A0A1L3SSC7_9HYPH</name>
<organism evidence="1 2">
    <name type="scientific">Aquibium oceanicum</name>
    <dbReference type="NCBI Taxonomy" id="1670800"/>
    <lineage>
        <taxon>Bacteria</taxon>
        <taxon>Pseudomonadati</taxon>
        <taxon>Pseudomonadota</taxon>
        <taxon>Alphaproteobacteria</taxon>
        <taxon>Hyphomicrobiales</taxon>
        <taxon>Phyllobacteriaceae</taxon>
        <taxon>Aquibium</taxon>
    </lineage>
</organism>
<gene>
    <name evidence="1" type="ORF">BSQ44_13180</name>
</gene>
<dbReference type="OrthoDB" id="8001436at2"/>
<accession>A0A1L3SSC7</accession>
<evidence type="ECO:0000313" key="2">
    <source>
        <dbReference type="Proteomes" id="UP000182840"/>
    </source>
</evidence>